<evidence type="ECO:0000313" key="3">
    <source>
        <dbReference type="Proteomes" id="UP000281406"/>
    </source>
</evidence>
<evidence type="ECO:0000256" key="1">
    <source>
        <dbReference type="SAM" id="MobiDB-lite"/>
    </source>
</evidence>
<sequence>MTEGQTILKMDLAAVSLDLADYLMELLFEKGYIFTITVACDFPEPVSVIELPDPVSMSEFTKPVSVIELPDPVSMREFHEPRPKMAASPQPRPKMAAATPEPSAKMAAMSKSSPGSMEGLWLTDFWPEPNPAPVPCPGATPYPVPSPEATPYPVPSPEAASALCQHSPKKEINVS</sequence>
<proteinExistence type="predicted"/>
<feature type="region of interest" description="Disordered" evidence="1">
    <location>
        <begin position="79"/>
        <end position="175"/>
    </location>
</feature>
<name>A0A3N0XU40_ANAGA</name>
<dbReference type="Proteomes" id="UP000281406">
    <property type="component" value="Unassembled WGS sequence"/>
</dbReference>
<gene>
    <name evidence="2" type="ORF">DPX16_3865</name>
</gene>
<dbReference type="EMBL" id="RJVU01061862">
    <property type="protein sequence ID" value="ROJ30617.1"/>
    <property type="molecule type" value="Genomic_DNA"/>
</dbReference>
<protein>
    <submittedName>
        <fullName evidence="2">Uncharacterized protein</fullName>
    </submittedName>
</protein>
<feature type="compositionally biased region" description="Pro residues" evidence="1">
    <location>
        <begin position="128"/>
        <end position="156"/>
    </location>
</feature>
<evidence type="ECO:0000313" key="2">
    <source>
        <dbReference type="EMBL" id="ROJ30617.1"/>
    </source>
</evidence>
<accession>A0A3N0XU40</accession>
<dbReference type="AlphaFoldDB" id="A0A3N0XU40"/>
<reference evidence="2 3" key="1">
    <citation type="submission" date="2018-10" db="EMBL/GenBank/DDBJ databases">
        <title>Genome assembly for a Yunnan-Guizhou Plateau 3E fish, Anabarilius grahami (Regan), and its evolutionary and genetic applications.</title>
        <authorList>
            <person name="Jiang W."/>
        </authorList>
    </citation>
    <scope>NUCLEOTIDE SEQUENCE [LARGE SCALE GENOMIC DNA]</scope>
    <source>
        <strain evidence="2">AG-KIZ</strain>
        <tissue evidence="2">Muscle</tissue>
    </source>
</reference>
<feature type="compositionally biased region" description="Low complexity" evidence="1">
    <location>
        <begin position="102"/>
        <end position="117"/>
    </location>
</feature>
<comment type="caution">
    <text evidence="2">The sequence shown here is derived from an EMBL/GenBank/DDBJ whole genome shotgun (WGS) entry which is preliminary data.</text>
</comment>
<organism evidence="2 3">
    <name type="scientific">Anabarilius grahami</name>
    <name type="common">Kanglang fish</name>
    <name type="synonym">Barilius grahami</name>
    <dbReference type="NCBI Taxonomy" id="495550"/>
    <lineage>
        <taxon>Eukaryota</taxon>
        <taxon>Metazoa</taxon>
        <taxon>Chordata</taxon>
        <taxon>Craniata</taxon>
        <taxon>Vertebrata</taxon>
        <taxon>Euteleostomi</taxon>
        <taxon>Actinopterygii</taxon>
        <taxon>Neopterygii</taxon>
        <taxon>Teleostei</taxon>
        <taxon>Ostariophysi</taxon>
        <taxon>Cypriniformes</taxon>
        <taxon>Xenocyprididae</taxon>
        <taxon>Xenocypridinae</taxon>
        <taxon>Xenocypridinae incertae sedis</taxon>
        <taxon>Anabarilius</taxon>
    </lineage>
</organism>
<keyword evidence="3" id="KW-1185">Reference proteome</keyword>